<comment type="caution">
    <text evidence="1">The sequence shown here is derived from an EMBL/GenBank/DDBJ whole genome shotgun (WGS) entry which is preliminary data.</text>
</comment>
<name>A0A147K957_9BACI</name>
<protein>
    <submittedName>
        <fullName evidence="1">Uncharacterized protein</fullName>
    </submittedName>
</protein>
<evidence type="ECO:0000313" key="1">
    <source>
        <dbReference type="EMBL" id="KUP06863.1"/>
    </source>
</evidence>
<dbReference type="EMBL" id="LDYG01000026">
    <property type="protein sequence ID" value="KUP06863.1"/>
    <property type="molecule type" value="Genomic_DNA"/>
</dbReference>
<keyword evidence="2" id="KW-1185">Reference proteome</keyword>
<dbReference type="AlphaFoldDB" id="A0A147K957"/>
<gene>
    <name evidence="1" type="ORF">Q75_07225</name>
</gene>
<dbReference type="STRING" id="1150625.Q75_07225"/>
<sequence length="61" mass="7019">MEETLISIKRCCKLCNKEIDVYESSTTIDMICHSCGYFYFKDVIGGIETIEEGQKHSLIHD</sequence>
<dbReference type="Proteomes" id="UP000074108">
    <property type="component" value="Unassembled WGS sequence"/>
</dbReference>
<dbReference type="PATRIC" id="fig|1150625.3.peg.1515"/>
<evidence type="ECO:0000313" key="2">
    <source>
        <dbReference type="Proteomes" id="UP000074108"/>
    </source>
</evidence>
<dbReference type="RefSeq" id="WP_010171831.1">
    <property type="nucleotide sequence ID" value="NZ_LDYG01000026.1"/>
</dbReference>
<proteinExistence type="predicted"/>
<organism evidence="1 2">
    <name type="scientific">Bacillus coahuilensis p1.1.43</name>
    <dbReference type="NCBI Taxonomy" id="1150625"/>
    <lineage>
        <taxon>Bacteria</taxon>
        <taxon>Bacillati</taxon>
        <taxon>Bacillota</taxon>
        <taxon>Bacilli</taxon>
        <taxon>Bacillales</taxon>
        <taxon>Bacillaceae</taxon>
        <taxon>Bacillus</taxon>
    </lineage>
</organism>
<accession>A0A147K957</accession>
<reference evidence="1 2" key="1">
    <citation type="journal article" date="2016" name="Front. Microbiol.">
        <title>Microevolution Analysis of Bacillus coahuilensis Unveils Differences in Phosphorus Acquisition Strategies and Their Regulation.</title>
        <authorList>
            <person name="Gomez-Lunar Z."/>
            <person name="Hernandez-Gonzalez I."/>
            <person name="Rodriguez-Torres M.D."/>
            <person name="Souza V."/>
            <person name="Olmedo-Alvarez G."/>
        </authorList>
    </citation>
    <scope>NUCLEOTIDE SEQUENCE [LARGE SCALE GENOMIC DNA]</scope>
    <source>
        <strain evidence="2">p1.1.43</strain>
    </source>
</reference>